<organism evidence="2 3">
    <name type="scientific">Henosepilachna vigintioctopunctata</name>
    <dbReference type="NCBI Taxonomy" id="420089"/>
    <lineage>
        <taxon>Eukaryota</taxon>
        <taxon>Metazoa</taxon>
        <taxon>Ecdysozoa</taxon>
        <taxon>Arthropoda</taxon>
        <taxon>Hexapoda</taxon>
        <taxon>Insecta</taxon>
        <taxon>Pterygota</taxon>
        <taxon>Neoptera</taxon>
        <taxon>Endopterygota</taxon>
        <taxon>Coleoptera</taxon>
        <taxon>Polyphaga</taxon>
        <taxon>Cucujiformia</taxon>
        <taxon>Coccinelloidea</taxon>
        <taxon>Coccinellidae</taxon>
        <taxon>Epilachninae</taxon>
        <taxon>Epilachnini</taxon>
        <taxon>Henosepilachna</taxon>
    </lineage>
</organism>
<feature type="compositionally biased region" description="Polar residues" evidence="1">
    <location>
        <begin position="92"/>
        <end position="112"/>
    </location>
</feature>
<evidence type="ECO:0000313" key="3">
    <source>
        <dbReference type="Proteomes" id="UP001431783"/>
    </source>
</evidence>
<reference evidence="2 3" key="1">
    <citation type="submission" date="2023-03" db="EMBL/GenBank/DDBJ databases">
        <title>Genome insight into feeding habits of ladybird beetles.</title>
        <authorList>
            <person name="Li H.-S."/>
            <person name="Huang Y.-H."/>
            <person name="Pang H."/>
        </authorList>
    </citation>
    <scope>NUCLEOTIDE SEQUENCE [LARGE SCALE GENOMIC DNA]</scope>
    <source>
        <strain evidence="2">SYSU_2023b</strain>
        <tissue evidence="2">Whole body</tissue>
    </source>
</reference>
<comment type="caution">
    <text evidence="2">The sequence shown here is derived from an EMBL/GenBank/DDBJ whole genome shotgun (WGS) entry which is preliminary data.</text>
</comment>
<dbReference type="Proteomes" id="UP001431783">
    <property type="component" value="Unassembled WGS sequence"/>
</dbReference>
<evidence type="ECO:0000256" key="1">
    <source>
        <dbReference type="SAM" id="MobiDB-lite"/>
    </source>
</evidence>
<gene>
    <name evidence="2" type="ORF">WA026_011287</name>
</gene>
<proteinExistence type="predicted"/>
<evidence type="ECO:0000313" key="2">
    <source>
        <dbReference type="EMBL" id="KAK9876170.1"/>
    </source>
</evidence>
<dbReference type="AlphaFoldDB" id="A0AAW1U7P4"/>
<feature type="region of interest" description="Disordered" evidence="1">
    <location>
        <begin position="79"/>
        <end position="112"/>
    </location>
</feature>
<keyword evidence="3" id="KW-1185">Reference proteome</keyword>
<name>A0AAW1U7P4_9CUCU</name>
<sequence>MSDVIISEISSQGNISSFSKSTIITSTPSKGIEDSREISRYNERQAFETPRSGIIICNRRKSKNISLKQYGFNLSKPQTVKSKTPRHCLGGIQTTLDSPTSVNTKSSPPQDD</sequence>
<accession>A0AAW1U7P4</accession>
<protein>
    <submittedName>
        <fullName evidence="2">Uncharacterized protein</fullName>
    </submittedName>
</protein>
<dbReference type="EMBL" id="JARQZJ010000035">
    <property type="protein sequence ID" value="KAK9876170.1"/>
    <property type="molecule type" value="Genomic_DNA"/>
</dbReference>